<dbReference type="EMBL" id="KB742441">
    <property type="protein sequence ID" value="EOB08531.1"/>
    <property type="molecule type" value="Genomic_DNA"/>
</dbReference>
<reference evidence="2" key="1">
    <citation type="journal article" date="2013" name="Nat. Genet.">
        <title>The duck genome and transcriptome provide insight into an avian influenza virus reservoir species.</title>
        <authorList>
            <person name="Huang Y."/>
            <person name="Li Y."/>
            <person name="Burt D.W."/>
            <person name="Chen H."/>
            <person name="Zhang Y."/>
            <person name="Qian W."/>
            <person name="Kim H."/>
            <person name="Gan S."/>
            <person name="Zhao Y."/>
            <person name="Li J."/>
            <person name="Yi K."/>
            <person name="Feng H."/>
            <person name="Zhu P."/>
            <person name="Li B."/>
            <person name="Liu Q."/>
            <person name="Fairley S."/>
            <person name="Magor K.E."/>
            <person name="Du Z."/>
            <person name="Hu X."/>
            <person name="Goodman L."/>
            <person name="Tafer H."/>
            <person name="Vignal A."/>
            <person name="Lee T."/>
            <person name="Kim K.W."/>
            <person name="Sheng Z."/>
            <person name="An Y."/>
            <person name="Searle S."/>
            <person name="Herrero J."/>
            <person name="Groenen M.A."/>
            <person name="Crooijmans R.P."/>
            <person name="Faraut T."/>
            <person name="Cai Q."/>
            <person name="Webster R.G."/>
            <person name="Aldridge J.R."/>
            <person name="Warren W.C."/>
            <person name="Bartschat S."/>
            <person name="Kehr S."/>
            <person name="Marz M."/>
            <person name="Stadler P.F."/>
            <person name="Smith J."/>
            <person name="Kraus R.H."/>
            <person name="Zhao Y."/>
            <person name="Ren L."/>
            <person name="Fei J."/>
            <person name="Morisson M."/>
            <person name="Kaiser P."/>
            <person name="Griffin D.K."/>
            <person name="Rao M."/>
            <person name="Pitel F."/>
            <person name="Wang J."/>
            <person name="Li N."/>
        </authorList>
    </citation>
    <scope>NUCLEOTIDE SEQUENCE [LARGE SCALE GENOMIC DNA]</scope>
</reference>
<organism evidence="1 2">
    <name type="scientific">Anas platyrhynchos</name>
    <name type="common">Mallard</name>
    <name type="synonym">Anas boschas</name>
    <dbReference type="NCBI Taxonomy" id="8839"/>
    <lineage>
        <taxon>Eukaryota</taxon>
        <taxon>Metazoa</taxon>
        <taxon>Chordata</taxon>
        <taxon>Craniata</taxon>
        <taxon>Vertebrata</taxon>
        <taxon>Euteleostomi</taxon>
        <taxon>Archelosauria</taxon>
        <taxon>Archosauria</taxon>
        <taxon>Dinosauria</taxon>
        <taxon>Saurischia</taxon>
        <taxon>Theropoda</taxon>
        <taxon>Coelurosauria</taxon>
        <taxon>Aves</taxon>
        <taxon>Neognathae</taxon>
        <taxon>Galloanserae</taxon>
        <taxon>Anseriformes</taxon>
        <taxon>Anatidae</taxon>
        <taxon>Anatinae</taxon>
        <taxon>Anas</taxon>
    </lineage>
</organism>
<evidence type="ECO:0000313" key="1">
    <source>
        <dbReference type="EMBL" id="EOB08531.1"/>
    </source>
</evidence>
<name>R0KDS4_ANAPL</name>
<dbReference type="Proteomes" id="UP000296049">
    <property type="component" value="Unassembled WGS sequence"/>
</dbReference>
<accession>R0KDS4</accession>
<sequence length="69" mass="7916">MEKVRILNMVIEDRKGKEVSLELDCLVILDHLALQLLACRAHQELQGHPDRRGHLDLMEDAIQQTAITM</sequence>
<keyword evidence="2" id="KW-1185">Reference proteome</keyword>
<protein>
    <submittedName>
        <fullName evidence="1">Uncharacterized protein</fullName>
    </submittedName>
</protein>
<dbReference type="AlphaFoldDB" id="R0KDS4"/>
<evidence type="ECO:0000313" key="2">
    <source>
        <dbReference type="Proteomes" id="UP000296049"/>
    </source>
</evidence>
<proteinExistence type="predicted"/>
<gene>
    <name evidence="1" type="ORF">Anapl_07016</name>
</gene>